<dbReference type="EMBL" id="CP086322">
    <property type="protein sequence ID" value="UQA92999.1"/>
    <property type="molecule type" value="Genomic_DNA"/>
</dbReference>
<organism evidence="2 3">
    <name type="scientific">Streptomyces halobius</name>
    <dbReference type="NCBI Taxonomy" id="2879846"/>
    <lineage>
        <taxon>Bacteria</taxon>
        <taxon>Bacillati</taxon>
        <taxon>Actinomycetota</taxon>
        <taxon>Actinomycetes</taxon>
        <taxon>Kitasatosporales</taxon>
        <taxon>Streptomycetaceae</taxon>
        <taxon>Streptomyces</taxon>
    </lineage>
</organism>
<protein>
    <submittedName>
        <fullName evidence="2">Uncharacterized protein</fullName>
    </submittedName>
</protein>
<gene>
    <name evidence="2" type="ORF">K9S39_15170</name>
</gene>
<dbReference type="RefSeq" id="WP_248863853.1">
    <property type="nucleotide sequence ID" value="NZ_CP086322.1"/>
</dbReference>
<sequence>MTAPDPKSTIAPAAAATDPFAQSTPAVRVFAGIGLLLLAFAYGAFLIIVLNQAYSGDGASGPLVGVALWSMGLSAVAGVLALCLPSAVVSHAARSRVVRLQYALAFAGPALAAIDFA</sequence>
<name>A0ABY4M872_9ACTN</name>
<evidence type="ECO:0000313" key="2">
    <source>
        <dbReference type="EMBL" id="UQA92999.1"/>
    </source>
</evidence>
<feature type="transmembrane region" description="Helical" evidence="1">
    <location>
        <begin position="29"/>
        <end position="54"/>
    </location>
</feature>
<evidence type="ECO:0000256" key="1">
    <source>
        <dbReference type="SAM" id="Phobius"/>
    </source>
</evidence>
<keyword evidence="1" id="KW-0472">Membrane</keyword>
<dbReference type="Proteomes" id="UP000830115">
    <property type="component" value="Chromosome"/>
</dbReference>
<accession>A0ABY4M872</accession>
<keyword evidence="3" id="KW-1185">Reference proteome</keyword>
<feature type="transmembrane region" description="Helical" evidence="1">
    <location>
        <begin position="66"/>
        <end position="89"/>
    </location>
</feature>
<evidence type="ECO:0000313" key="3">
    <source>
        <dbReference type="Proteomes" id="UP000830115"/>
    </source>
</evidence>
<reference evidence="2" key="1">
    <citation type="submission" date="2021-10" db="EMBL/GenBank/DDBJ databases">
        <title>Streptomyces nigrumlapis sp.nov.,an antimicrobial producing actinobacterium isolated from Black Gobi rocks.</title>
        <authorList>
            <person name="Wen Y."/>
            <person name="Zhang W."/>
            <person name="Liu X.G."/>
        </authorList>
    </citation>
    <scope>NUCLEOTIDE SEQUENCE</scope>
    <source>
        <strain evidence="2">ST13-2-2</strain>
    </source>
</reference>
<proteinExistence type="predicted"/>
<keyword evidence="1" id="KW-1133">Transmembrane helix</keyword>
<keyword evidence="1" id="KW-0812">Transmembrane</keyword>